<evidence type="ECO:0000313" key="4">
    <source>
        <dbReference type="Proteomes" id="UP000663829"/>
    </source>
</evidence>
<gene>
    <name evidence="2" type="ORF">GPM918_LOCUS42395</name>
    <name evidence="3" type="ORF">SRO942_LOCUS43622</name>
</gene>
<reference evidence="2" key="1">
    <citation type="submission" date="2021-02" db="EMBL/GenBank/DDBJ databases">
        <authorList>
            <person name="Nowell W R."/>
        </authorList>
    </citation>
    <scope>NUCLEOTIDE SEQUENCE</scope>
</reference>
<dbReference type="InterPro" id="IPR002125">
    <property type="entry name" value="CMP_dCMP_dom"/>
</dbReference>
<organism evidence="2 4">
    <name type="scientific">Didymodactylos carnosus</name>
    <dbReference type="NCBI Taxonomy" id="1234261"/>
    <lineage>
        <taxon>Eukaryota</taxon>
        <taxon>Metazoa</taxon>
        <taxon>Spiralia</taxon>
        <taxon>Gnathifera</taxon>
        <taxon>Rotifera</taxon>
        <taxon>Eurotatoria</taxon>
        <taxon>Bdelloidea</taxon>
        <taxon>Philodinida</taxon>
        <taxon>Philodinidae</taxon>
        <taxon>Didymodactylos</taxon>
    </lineage>
</organism>
<dbReference type="AlphaFoldDB" id="A0A816AQ28"/>
<dbReference type="SUPFAM" id="SSF53927">
    <property type="entry name" value="Cytidine deaminase-like"/>
    <property type="match status" value="1"/>
</dbReference>
<name>A0A816AQ28_9BILA</name>
<protein>
    <recommendedName>
        <fullName evidence="1">CMP/dCMP-type deaminase domain-containing protein</fullName>
    </recommendedName>
</protein>
<accession>A0A816AQ28</accession>
<evidence type="ECO:0000313" key="3">
    <source>
        <dbReference type="EMBL" id="CAF4477308.1"/>
    </source>
</evidence>
<proteinExistence type="predicted"/>
<keyword evidence="4" id="KW-1185">Reference proteome</keyword>
<comment type="caution">
    <text evidence="2">The sequence shown here is derived from an EMBL/GenBank/DDBJ whole genome shotgun (WGS) entry which is preliminary data.</text>
</comment>
<evidence type="ECO:0000313" key="2">
    <source>
        <dbReference type="EMBL" id="CAF1600426.1"/>
    </source>
</evidence>
<dbReference type="Gene3D" id="3.40.140.10">
    <property type="entry name" value="Cytidine Deaminase, domain 2"/>
    <property type="match status" value="1"/>
</dbReference>
<dbReference type="Proteomes" id="UP000681722">
    <property type="component" value="Unassembled WGS sequence"/>
</dbReference>
<dbReference type="EMBL" id="CAJOBC010102038">
    <property type="protein sequence ID" value="CAF4477308.1"/>
    <property type="molecule type" value="Genomic_DNA"/>
</dbReference>
<dbReference type="EMBL" id="CAJNOQ010035635">
    <property type="protein sequence ID" value="CAF1600426.1"/>
    <property type="molecule type" value="Genomic_DNA"/>
</dbReference>
<dbReference type="Pfam" id="PF00383">
    <property type="entry name" value="dCMP_cyt_deam_1"/>
    <property type="match status" value="1"/>
</dbReference>
<feature type="non-terminal residue" evidence="2">
    <location>
        <position position="63"/>
    </location>
</feature>
<dbReference type="PROSITE" id="PS51747">
    <property type="entry name" value="CYT_DCMP_DEAMINASES_2"/>
    <property type="match status" value="1"/>
</dbReference>
<dbReference type="Proteomes" id="UP000663829">
    <property type="component" value="Unassembled WGS sequence"/>
</dbReference>
<dbReference type="InterPro" id="IPR016193">
    <property type="entry name" value="Cytidine_deaminase-like"/>
</dbReference>
<feature type="domain" description="CMP/dCMP-type deaminase" evidence="1">
    <location>
        <begin position="1"/>
        <end position="63"/>
    </location>
</feature>
<dbReference type="GO" id="GO:0003824">
    <property type="term" value="F:catalytic activity"/>
    <property type="evidence" value="ECO:0007669"/>
    <property type="project" value="InterPro"/>
</dbReference>
<dbReference type="OrthoDB" id="448305at2759"/>
<sequence length="63" mass="6799">MQRCLQLAEEGLGSVAPNPMVGCVIVRDGKIIGEGYHEKYGKAHAEVNGIQKLKDDSLLTEST</sequence>
<evidence type="ECO:0000259" key="1">
    <source>
        <dbReference type="PROSITE" id="PS51747"/>
    </source>
</evidence>